<dbReference type="Proteomes" id="UP001186944">
    <property type="component" value="Unassembled WGS sequence"/>
</dbReference>
<protein>
    <submittedName>
        <fullName evidence="3">Uncharacterized protein</fullName>
    </submittedName>
</protein>
<feature type="region of interest" description="Disordered" evidence="2">
    <location>
        <begin position="39"/>
        <end position="64"/>
    </location>
</feature>
<dbReference type="Pfam" id="PF10573">
    <property type="entry name" value="UPF0561"/>
    <property type="match status" value="1"/>
</dbReference>
<sequence length="134" mass="15282">MSAVGANNNKARIDMKHGFMKSIIQNQVDRDNYDKEVKAKQCEKHKPKSNKTRKPDISVYVPPTKLKDGQNPLFQLEFENRDGEIFTTQIYACDKGNAIATKIGQEMNLPPDFVSALEERIDEEILMRLPAQDT</sequence>
<gene>
    <name evidence="3" type="ORF">FSP39_013023</name>
</gene>
<reference evidence="3" key="1">
    <citation type="submission" date="2019-08" db="EMBL/GenBank/DDBJ databases">
        <title>The improved chromosome-level genome for the pearl oyster Pinctada fucata martensii using PacBio sequencing and Hi-C.</title>
        <authorList>
            <person name="Zheng Z."/>
        </authorList>
    </citation>
    <scope>NUCLEOTIDE SEQUENCE</scope>
    <source>
        <strain evidence="3">ZZ-2019</strain>
        <tissue evidence="3">Adductor muscle</tissue>
    </source>
</reference>
<proteinExistence type="inferred from homology"/>
<dbReference type="PANTHER" id="PTHR34256:SF1">
    <property type="entry name" value="UPF0561 PROTEIN C2ORF68"/>
    <property type="match status" value="1"/>
</dbReference>
<organism evidence="3 4">
    <name type="scientific">Pinctada imbricata</name>
    <name type="common">Atlantic pearl-oyster</name>
    <name type="synonym">Pinctada martensii</name>
    <dbReference type="NCBI Taxonomy" id="66713"/>
    <lineage>
        <taxon>Eukaryota</taxon>
        <taxon>Metazoa</taxon>
        <taxon>Spiralia</taxon>
        <taxon>Lophotrochozoa</taxon>
        <taxon>Mollusca</taxon>
        <taxon>Bivalvia</taxon>
        <taxon>Autobranchia</taxon>
        <taxon>Pteriomorphia</taxon>
        <taxon>Pterioida</taxon>
        <taxon>Pterioidea</taxon>
        <taxon>Pteriidae</taxon>
        <taxon>Pinctada</taxon>
    </lineage>
</organism>
<name>A0AA88Y0U2_PINIB</name>
<evidence type="ECO:0000313" key="3">
    <source>
        <dbReference type="EMBL" id="KAK3090604.1"/>
    </source>
</evidence>
<accession>A0AA88Y0U2</accession>
<dbReference type="AlphaFoldDB" id="A0AA88Y0U2"/>
<evidence type="ECO:0000313" key="4">
    <source>
        <dbReference type="Proteomes" id="UP001186944"/>
    </source>
</evidence>
<evidence type="ECO:0000256" key="2">
    <source>
        <dbReference type="SAM" id="MobiDB-lite"/>
    </source>
</evidence>
<dbReference type="PANTHER" id="PTHR34256">
    <property type="entry name" value="UPF0561 PROTEIN C2ORF68"/>
    <property type="match status" value="1"/>
</dbReference>
<dbReference type="InterPro" id="IPR018888">
    <property type="entry name" value="UPF0561"/>
</dbReference>
<evidence type="ECO:0000256" key="1">
    <source>
        <dbReference type="ARBA" id="ARBA00006905"/>
    </source>
</evidence>
<keyword evidence="4" id="KW-1185">Reference proteome</keyword>
<dbReference type="EMBL" id="VSWD01000010">
    <property type="protein sequence ID" value="KAK3090604.1"/>
    <property type="molecule type" value="Genomic_DNA"/>
</dbReference>
<comment type="caution">
    <text evidence="3">The sequence shown here is derived from an EMBL/GenBank/DDBJ whole genome shotgun (WGS) entry which is preliminary data.</text>
</comment>
<comment type="similarity">
    <text evidence="1">Belongs to the UPF0561 family.</text>
</comment>